<evidence type="ECO:0000313" key="3">
    <source>
        <dbReference type="Proteomes" id="UP000054558"/>
    </source>
</evidence>
<feature type="region of interest" description="Disordered" evidence="1">
    <location>
        <begin position="51"/>
        <end position="81"/>
    </location>
</feature>
<dbReference type="EMBL" id="DF237994">
    <property type="protein sequence ID" value="GAQ92545.1"/>
    <property type="molecule type" value="Genomic_DNA"/>
</dbReference>
<reference evidence="2 3" key="1">
    <citation type="journal article" date="2014" name="Nat. Commun.">
        <title>Klebsormidium flaccidum genome reveals primary factors for plant terrestrial adaptation.</title>
        <authorList>
            <person name="Hori K."/>
            <person name="Maruyama F."/>
            <person name="Fujisawa T."/>
            <person name="Togashi T."/>
            <person name="Yamamoto N."/>
            <person name="Seo M."/>
            <person name="Sato S."/>
            <person name="Yamada T."/>
            <person name="Mori H."/>
            <person name="Tajima N."/>
            <person name="Moriyama T."/>
            <person name="Ikeuchi M."/>
            <person name="Watanabe M."/>
            <person name="Wada H."/>
            <person name="Kobayashi K."/>
            <person name="Saito M."/>
            <person name="Masuda T."/>
            <person name="Sasaki-Sekimoto Y."/>
            <person name="Mashiguchi K."/>
            <person name="Awai K."/>
            <person name="Shimojima M."/>
            <person name="Masuda S."/>
            <person name="Iwai M."/>
            <person name="Nobusawa T."/>
            <person name="Narise T."/>
            <person name="Kondo S."/>
            <person name="Saito H."/>
            <person name="Sato R."/>
            <person name="Murakawa M."/>
            <person name="Ihara Y."/>
            <person name="Oshima-Yamada Y."/>
            <person name="Ohtaka K."/>
            <person name="Satoh M."/>
            <person name="Sonobe K."/>
            <person name="Ishii M."/>
            <person name="Ohtani R."/>
            <person name="Kanamori-Sato M."/>
            <person name="Honoki R."/>
            <person name="Miyazaki D."/>
            <person name="Mochizuki H."/>
            <person name="Umetsu J."/>
            <person name="Higashi K."/>
            <person name="Shibata D."/>
            <person name="Kamiya Y."/>
            <person name="Sato N."/>
            <person name="Nakamura Y."/>
            <person name="Tabata S."/>
            <person name="Ida S."/>
            <person name="Kurokawa K."/>
            <person name="Ohta H."/>
        </authorList>
    </citation>
    <scope>NUCLEOTIDE SEQUENCE [LARGE SCALE GENOMIC DNA]</scope>
    <source>
        <strain evidence="2 3">NIES-2285</strain>
    </source>
</reference>
<protein>
    <submittedName>
        <fullName evidence="2">Uncharacterized protein</fullName>
    </submittedName>
</protein>
<evidence type="ECO:0000313" key="2">
    <source>
        <dbReference type="EMBL" id="GAQ92545.1"/>
    </source>
</evidence>
<organism evidence="2 3">
    <name type="scientific">Klebsormidium nitens</name>
    <name type="common">Green alga</name>
    <name type="synonym">Ulothrix nitens</name>
    <dbReference type="NCBI Taxonomy" id="105231"/>
    <lineage>
        <taxon>Eukaryota</taxon>
        <taxon>Viridiplantae</taxon>
        <taxon>Streptophyta</taxon>
        <taxon>Klebsormidiophyceae</taxon>
        <taxon>Klebsormidiales</taxon>
        <taxon>Klebsormidiaceae</taxon>
        <taxon>Klebsormidium</taxon>
    </lineage>
</organism>
<name>A0A1Y1INR7_KLENI</name>
<proteinExistence type="predicted"/>
<dbReference type="Proteomes" id="UP000054558">
    <property type="component" value="Unassembled WGS sequence"/>
</dbReference>
<accession>A0A1Y1INR7</accession>
<sequence>MERQPAQDDLPALRSFALCPAGTSLQSAAVLMRQWQLVLGEGKEGRGCLQEASGPGRISGNGGSSNPVATPVRGAEGSRNWGRVTSHRDHLVPQILTFQGQKAFGVSRGRGIPSVRQGRQPAIGHISCGFDAPRTDEAEGKHRKEVEEEDYAAVLLKMGAVEDPLKWHFGTPKL</sequence>
<keyword evidence="3" id="KW-1185">Reference proteome</keyword>
<evidence type="ECO:0000256" key="1">
    <source>
        <dbReference type="SAM" id="MobiDB-lite"/>
    </source>
</evidence>
<gene>
    <name evidence="2" type="ORF">KFL_010450025</name>
</gene>
<dbReference type="AlphaFoldDB" id="A0A1Y1INR7"/>